<dbReference type="Proteomes" id="UP000322545">
    <property type="component" value="Unassembled WGS sequence"/>
</dbReference>
<dbReference type="InterPro" id="IPR049299">
    <property type="entry name" value="Thio2_N"/>
</dbReference>
<evidence type="ECO:0000256" key="2">
    <source>
        <dbReference type="ARBA" id="ARBA00022982"/>
    </source>
</evidence>
<dbReference type="GO" id="GO:0005829">
    <property type="term" value="C:cytosol"/>
    <property type="evidence" value="ECO:0007669"/>
    <property type="project" value="TreeGrafter"/>
</dbReference>
<keyword evidence="3" id="KW-1015">Disulfide bond</keyword>
<keyword evidence="7" id="KW-1185">Reference proteome</keyword>
<feature type="domain" description="Thioredoxin" evidence="5">
    <location>
        <begin position="19"/>
        <end position="141"/>
    </location>
</feature>
<protein>
    <submittedName>
        <fullName evidence="6">Thioredoxin 2</fullName>
    </submittedName>
</protein>
<dbReference type="AlphaFoldDB" id="A0A1M7C2F0"/>
<dbReference type="GO" id="GO:0045454">
    <property type="term" value="P:cell redox homeostasis"/>
    <property type="evidence" value="ECO:0007669"/>
    <property type="project" value="TreeGrafter"/>
</dbReference>
<dbReference type="GO" id="GO:0015035">
    <property type="term" value="F:protein-disulfide reductase activity"/>
    <property type="evidence" value="ECO:0007669"/>
    <property type="project" value="TreeGrafter"/>
</dbReference>
<accession>A0A1M7C2F0</accession>
<organism evidence="6 7">
    <name type="scientific">Roseovarius litoreus</name>
    <dbReference type="NCBI Taxonomy" id="1155722"/>
    <lineage>
        <taxon>Bacteria</taxon>
        <taxon>Pseudomonadati</taxon>
        <taxon>Pseudomonadota</taxon>
        <taxon>Alphaproteobacteria</taxon>
        <taxon>Rhodobacterales</taxon>
        <taxon>Roseobacteraceae</taxon>
        <taxon>Roseovarius</taxon>
    </lineage>
</organism>
<dbReference type="PROSITE" id="PS51352">
    <property type="entry name" value="THIOREDOXIN_2"/>
    <property type="match status" value="1"/>
</dbReference>
<dbReference type="Pfam" id="PF00085">
    <property type="entry name" value="Thioredoxin"/>
    <property type="match status" value="1"/>
</dbReference>
<dbReference type="InterPro" id="IPR017937">
    <property type="entry name" value="Thioredoxin_CS"/>
</dbReference>
<name>A0A1M7C2F0_9RHOB</name>
<dbReference type="Pfam" id="PF21352">
    <property type="entry name" value="Zn_ribbon_Thio2"/>
    <property type="match status" value="1"/>
</dbReference>
<dbReference type="Gene3D" id="2.30.30.380">
    <property type="entry name" value="Zn-finger domain of Sec23/24"/>
    <property type="match status" value="1"/>
</dbReference>
<dbReference type="EMBL" id="FRCB01000002">
    <property type="protein sequence ID" value="SHL61316.1"/>
    <property type="molecule type" value="Genomic_DNA"/>
</dbReference>
<evidence type="ECO:0000313" key="7">
    <source>
        <dbReference type="Proteomes" id="UP000322545"/>
    </source>
</evidence>
<dbReference type="PROSITE" id="PS00194">
    <property type="entry name" value="THIOREDOXIN_1"/>
    <property type="match status" value="1"/>
</dbReference>
<dbReference type="PANTHER" id="PTHR45663:SF11">
    <property type="entry name" value="GEO12009P1"/>
    <property type="match status" value="1"/>
</dbReference>
<evidence type="ECO:0000256" key="3">
    <source>
        <dbReference type="ARBA" id="ARBA00023157"/>
    </source>
</evidence>
<dbReference type="CDD" id="cd02947">
    <property type="entry name" value="TRX_family"/>
    <property type="match status" value="1"/>
</dbReference>
<dbReference type="SUPFAM" id="SSF52833">
    <property type="entry name" value="Thioredoxin-like"/>
    <property type="match status" value="1"/>
</dbReference>
<dbReference type="PRINTS" id="PR00421">
    <property type="entry name" value="THIOREDOXIN"/>
</dbReference>
<reference evidence="6 7" key="1">
    <citation type="submission" date="2016-11" db="EMBL/GenBank/DDBJ databases">
        <authorList>
            <person name="Varghese N."/>
            <person name="Submissions S."/>
        </authorList>
    </citation>
    <scope>NUCLEOTIDE SEQUENCE [LARGE SCALE GENOMIC DNA]</scope>
    <source>
        <strain evidence="6 7">DSM 28249</strain>
    </source>
</reference>
<evidence type="ECO:0000256" key="1">
    <source>
        <dbReference type="ARBA" id="ARBA00022448"/>
    </source>
</evidence>
<dbReference type="InterPro" id="IPR013766">
    <property type="entry name" value="Thioredoxin_domain"/>
</dbReference>
<gene>
    <name evidence="6" type="ORF">SAMN05443432_1024</name>
</gene>
<proteinExistence type="predicted"/>
<dbReference type="PANTHER" id="PTHR45663">
    <property type="entry name" value="GEO12009P1"/>
    <property type="match status" value="1"/>
</dbReference>
<keyword evidence="1" id="KW-0813">Transport</keyword>
<evidence type="ECO:0000259" key="5">
    <source>
        <dbReference type="PROSITE" id="PS51352"/>
    </source>
</evidence>
<dbReference type="Gene3D" id="3.40.30.10">
    <property type="entry name" value="Glutaredoxin"/>
    <property type="match status" value="1"/>
</dbReference>
<sequence length="142" mass="15156">MKLACLVCGQGNRVPREKLGAGPKCGSCGAPLLSGEPRDVSFEILQKAARIDDLPLIVDFWASWCGPCRVMAPEFAKAASLLKGQARCAKLDTEAYPQAGQVYGIRSIPLLIAFQGGREVQRQAGAMAAQDIVAWVRQGRAA</sequence>
<keyword evidence="4" id="KW-0676">Redox-active center</keyword>
<keyword evidence="2" id="KW-0249">Electron transport</keyword>
<evidence type="ECO:0000256" key="4">
    <source>
        <dbReference type="ARBA" id="ARBA00023284"/>
    </source>
</evidence>
<dbReference type="InterPro" id="IPR036249">
    <property type="entry name" value="Thioredoxin-like_sf"/>
</dbReference>
<evidence type="ECO:0000313" key="6">
    <source>
        <dbReference type="EMBL" id="SHL61316.1"/>
    </source>
</evidence>